<dbReference type="GO" id="GO:0042048">
    <property type="term" value="P:olfactory behavior"/>
    <property type="evidence" value="ECO:0007669"/>
    <property type="project" value="TreeGrafter"/>
</dbReference>
<dbReference type="InterPro" id="IPR048732">
    <property type="entry name" value="CFA69"/>
</dbReference>
<sequence length="950" mass="107376">MASSKVIHRRKPDFPVIRPRASDKNQHIQEVSVKSLELSKVIRLLEEPLTANLKERHLFVLKKLLKRNQIGFLLKELTCIAKILNICAEKVTDHPEYLPILCEALQICRLPFLKEKASDELNYAQDVIEFLSHLGCLMRVSDAEVRQHIVESVKSFYSCVAPKQLLDGTDRLTKTKPRTFHSDNRFSRLSLRLQPTTPGYRLQLLERGDLAQTLLLSMAVLENQPAIKLQLLQTLQILSSSSDMNCALILNAQGAETICLHMNEPDPSGQVLFYSSEILWNLLERGSKEVTAQLSSMECVISLKEAFFHQLMNGFRHSDLQLRNDLLVITTLIAAKPNPLLIESLFTQQLVVIVTFPELKSPNPLIRNLKLSYNNEDFKMKKMLLNLLVLMSKDFAALQLYKEERVMYALLMLVRPPAASSERQSASRQWSSVQQEELQLQALATLSTVAPLMLDEYMSSQGNACLLLLLDWCVAQDAFFGQGHGSPDTRGRGSKMAQMQHCIGVLRSVTSSGEESVNQDLCDQGTISQLLGILMQMETSPDEEDVVTLEIKLDIQLILSALCESNMHRKELFGSEGVEMAVHFLKKGSNKFYSGLGHNKLILSTVDCVWSCIVGCYTTEDYFLAKEGASVLLDLLSSSPRCVHCNILATLLELCDNPNALSHILSWRDVDGQTAPRFLLQLWMDEEEELKVSRNQHGGIADPRRPILSRYQQDDTQLSFPANRPSAAVLDLSENLRSKIYFIFCKLGFQDLPGLSRKHYVTLSVIRRYLDFKVGEVWEEISRELSLDGVRPITPDEEALIAVCKITEDKARTVATEQKSILEQQEKEDLGEEELMYTEIKSHWKQRELTAKSWDSYVSKTSNYEILKEVKAQREQYIESSRPKPKHEDAAVHRTELFIGQVMSVERTDAPGPAGVKLTLARTHIKAAGQEEVGLTTQHPEYFSTASVTD</sequence>
<evidence type="ECO:0000313" key="2">
    <source>
        <dbReference type="Proteomes" id="UP000504630"/>
    </source>
</evidence>
<dbReference type="OrthoDB" id="191673at2759"/>
<dbReference type="GO" id="GO:1902093">
    <property type="term" value="P:positive regulation of flagellated sperm motility"/>
    <property type="evidence" value="ECO:0007669"/>
    <property type="project" value="TreeGrafter"/>
</dbReference>
<evidence type="ECO:0000313" key="3">
    <source>
        <dbReference type="RefSeq" id="XP_029299716.1"/>
    </source>
</evidence>
<keyword evidence="3" id="KW-0966">Cell projection</keyword>
<dbReference type="GO" id="GO:1990834">
    <property type="term" value="P:response to odorant"/>
    <property type="evidence" value="ECO:0007669"/>
    <property type="project" value="TreeGrafter"/>
</dbReference>
<evidence type="ECO:0000259" key="1">
    <source>
        <dbReference type="Pfam" id="PF21049"/>
    </source>
</evidence>
<dbReference type="GeneID" id="115016174"/>
<dbReference type="KEGG" id="cgob:115016174"/>
<dbReference type="PANTHER" id="PTHR14716:SF0">
    <property type="entry name" value="CILIA- AND FLAGELLA-ASSOCIATED PROTEIN 69"/>
    <property type="match status" value="1"/>
</dbReference>
<dbReference type="InterPro" id="IPR016024">
    <property type="entry name" value="ARM-type_fold"/>
</dbReference>
<dbReference type="Gene3D" id="1.25.10.10">
    <property type="entry name" value="Leucine-rich Repeat Variant"/>
    <property type="match status" value="1"/>
</dbReference>
<keyword evidence="2" id="KW-1185">Reference proteome</keyword>
<dbReference type="GO" id="GO:0097225">
    <property type="term" value="C:sperm midpiece"/>
    <property type="evidence" value="ECO:0007669"/>
    <property type="project" value="TreeGrafter"/>
</dbReference>
<dbReference type="Proteomes" id="UP000504630">
    <property type="component" value="Chromosome 11"/>
</dbReference>
<dbReference type="PANTHER" id="PTHR14716">
    <property type="entry name" value="CILIA- AND FLAGELLA-ASSOCIATED PROTEIN 69"/>
    <property type="match status" value="1"/>
</dbReference>
<name>A0A6J2QPR4_COTGO</name>
<accession>A0A6J2QPR4</accession>
<feature type="domain" description="Cilia- and flagella-associated protein 69 ARM repeats" evidence="1">
    <location>
        <begin position="37"/>
        <end position="781"/>
    </location>
</feature>
<proteinExistence type="predicted"/>
<dbReference type="SUPFAM" id="SSF48371">
    <property type="entry name" value="ARM repeat"/>
    <property type="match status" value="1"/>
</dbReference>
<gene>
    <name evidence="3" type="primary">cfap69</name>
</gene>
<organism evidence="2 3">
    <name type="scientific">Cottoperca gobio</name>
    <name type="common">Frogmouth</name>
    <name type="synonym">Aphritis gobio</name>
    <dbReference type="NCBI Taxonomy" id="56716"/>
    <lineage>
        <taxon>Eukaryota</taxon>
        <taxon>Metazoa</taxon>
        <taxon>Chordata</taxon>
        <taxon>Craniata</taxon>
        <taxon>Vertebrata</taxon>
        <taxon>Euteleostomi</taxon>
        <taxon>Actinopterygii</taxon>
        <taxon>Neopterygii</taxon>
        <taxon>Teleostei</taxon>
        <taxon>Neoteleostei</taxon>
        <taxon>Acanthomorphata</taxon>
        <taxon>Eupercaria</taxon>
        <taxon>Perciformes</taxon>
        <taxon>Notothenioidei</taxon>
        <taxon>Bovichtidae</taxon>
        <taxon>Cottoperca</taxon>
    </lineage>
</organism>
<dbReference type="InParanoid" id="A0A6J2QPR4"/>
<dbReference type="InterPro" id="IPR011989">
    <property type="entry name" value="ARM-like"/>
</dbReference>
<dbReference type="AlphaFoldDB" id="A0A6J2QPR4"/>
<dbReference type="RefSeq" id="XP_029299716.1">
    <property type="nucleotide sequence ID" value="XM_029443856.1"/>
</dbReference>
<keyword evidence="3" id="KW-0969">Cilium</keyword>
<dbReference type="Pfam" id="PF21049">
    <property type="entry name" value="CFA69_ARM_rpt"/>
    <property type="match status" value="1"/>
</dbReference>
<dbReference type="CTD" id="79846"/>
<keyword evidence="3" id="KW-0282">Flagellum</keyword>
<protein>
    <submittedName>
        <fullName evidence="3">LOW QUALITY PROTEIN: cilia- and flagella-associated protein 69</fullName>
    </submittedName>
</protein>
<dbReference type="GO" id="GO:0097730">
    <property type="term" value="C:non-motile cilium"/>
    <property type="evidence" value="ECO:0007669"/>
    <property type="project" value="TreeGrafter"/>
</dbReference>
<reference evidence="3" key="1">
    <citation type="submission" date="2025-08" db="UniProtKB">
        <authorList>
            <consortium name="RefSeq"/>
        </authorList>
    </citation>
    <scope>IDENTIFICATION</scope>
</reference>
<dbReference type="InterPro" id="IPR048733">
    <property type="entry name" value="CFA69_ARM_dom"/>
</dbReference>